<dbReference type="EMBL" id="JANBOI010002533">
    <property type="protein sequence ID" value="KAJ1721243.1"/>
    <property type="molecule type" value="Genomic_DNA"/>
</dbReference>
<feature type="non-terminal residue" evidence="3">
    <location>
        <position position="1"/>
    </location>
</feature>
<dbReference type="InterPro" id="IPR040554">
    <property type="entry name" value="KPWE_PEX14_dom"/>
</dbReference>
<feature type="region of interest" description="Disordered" evidence="1">
    <location>
        <begin position="49"/>
        <end position="70"/>
    </location>
</feature>
<feature type="domain" description="Peroxisomal membrane protein PEX14-like KPWE" evidence="2">
    <location>
        <begin position="20"/>
        <end position="67"/>
    </location>
</feature>
<organism evidence="3 4">
    <name type="scientific">Coemansia biformis</name>
    <dbReference type="NCBI Taxonomy" id="1286918"/>
    <lineage>
        <taxon>Eukaryota</taxon>
        <taxon>Fungi</taxon>
        <taxon>Fungi incertae sedis</taxon>
        <taxon>Zoopagomycota</taxon>
        <taxon>Kickxellomycotina</taxon>
        <taxon>Kickxellomycetes</taxon>
        <taxon>Kickxellales</taxon>
        <taxon>Kickxellaceae</taxon>
        <taxon>Coemansia</taxon>
    </lineage>
</organism>
<reference evidence="3" key="1">
    <citation type="submission" date="2022-07" db="EMBL/GenBank/DDBJ databases">
        <title>Phylogenomic reconstructions and comparative analyses of Kickxellomycotina fungi.</title>
        <authorList>
            <person name="Reynolds N.K."/>
            <person name="Stajich J.E."/>
            <person name="Barry K."/>
            <person name="Grigoriev I.V."/>
            <person name="Crous P."/>
            <person name="Smith M.E."/>
        </authorList>
    </citation>
    <scope>NUCLEOTIDE SEQUENCE</scope>
    <source>
        <strain evidence="3">BCRC 34381</strain>
    </source>
</reference>
<dbReference type="AlphaFoldDB" id="A0A9W8CRL3"/>
<dbReference type="PANTHER" id="PTHR36855:SF1">
    <property type="entry name" value="PEROXISOME MEMBRANE ANCHOR PROTEIN PEX14P N-TERMINAL DOMAIN-CONTAINING PROTEIN"/>
    <property type="match status" value="1"/>
</dbReference>
<dbReference type="Pfam" id="PF17733">
    <property type="entry name" value="KPWE_dom"/>
    <property type="match status" value="1"/>
</dbReference>
<keyword evidence="4" id="KW-1185">Reference proteome</keyword>
<evidence type="ECO:0000313" key="4">
    <source>
        <dbReference type="Proteomes" id="UP001143981"/>
    </source>
</evidence>
<dbReference type="Proteomes" id="UP001143981">
    <property type="component" value="Unassembled WGS sequence"/>
</dbReference>
<name>A0A9W8CRL3_9FUNG</name>
<sequence length="70" mass="7505">TRSEKVPEGSNEAAGAPGAPYSASFAEIAEMVMLGKQVPGIRQIPDKLSRELPSVSTTRPPLKPWEKQGE</sequence>
<proteinExistence type="predicted"/>
<accession>A0A9W8CRL3</accession>
<evidence type="ECO:0000256" key="1">
    <source>
        <dbReference type="SAM" id="MobiDB-lite"/>
    </source>
</evidence>
<dbReference type="OrthoDB" id="9936937at2759"/>
<protein>
    <recommendedName>
        <fullName evidence="2">Peroxisomal membrane protein PEX14-like KPWE domain-containing protein</fullName>
    </recommendedName>
</protein>
<comment type="caution">
    <text evidence="3">The sequence shown here is derived from an EMBL/GenBank/DDBJ whole genome shotgun (WGS) entry which is preliminary data.</text>
</comment>
<dbReference type="PANTHER" id="PTHR36855">
    <property type="entry name" value="CHROMOSOME 10, WHOLE GENOME SHOTGUN SEQUENCE"/>
    <property type="match status" value="1"/>
</dbReference>
<gene>
    <name evidence="3" type="ORF">LPJ61_006067</name>
</gene>
<evidence type="ECO:0000259" key="2">
    <source>
        <dbReference type="Pfam" id="PF17733"/>
    </source>
</evidence>
<evidence type="ECO:0000313" key="3">
    <source>
        <dbReference type="EMBL" id="KAJ1721243.1"/>
    </source>
</evidence>